<reference evidence="2" key="1">
    <citation type="submission" date="2022-03" db="EMBL/GenBank/DDBJ databases">
        <authorList>
            <person name="Martin H S."/>
        </authorList>
    </citation>
    <scope>NUCLEOTIDE SEQUENCE</scope>
</reference>
<evidence type="ECO:0000313" key="3">
    <source>
        <dbReference type="Proteomes" id="UP000837857"/>
    </source>
</evidence>
<accession>A0ABN8HJJ5</accession>
<keyword evidence="1" id="KW-0472">Membrane</keyword>
<dbReference type="InterPro" id="IPR050332">
    <property type="entry name" value="GPCR_2"/>
</dbReference>
<protein>
    <submittedName>
        <fullName evidence="2">Uncharacterized protein</fullName>
    </submittedName>
</protein>
<gene>
    <name evidence="2" type="ORF">IPOD504_LOCUS178</name>
</gene>
<keyword evidence="1" id="KW-1133">Transmembrane helix</keyword>
<dbReference type="Gene3D" id="1.20.1070.10">
    <property type="entry name" value="Rhodopsin 7-helix transmembrane proteins"/>
    <property type="match status" value="1"/>
</dbReference>
<keyword evidence="3" id="KW-1185">Reference proteome</keyword>
<dbReference type="EMBL" id="OW152813">
    <property type="protein sequence ID" value="CAH2034544.1"/>
    <property type="molecule type" value="Genomic_DNA"/>
</dbReference>
<feature type="transmembrane region" description="Helical" evidence="1">
    <location>
        <begin position="60"/>
        <end position="78"/>
    </location>
</feature>
<evidence type="ECO:0000256" key="1">
    <source>
        <dbReference type="SAM" id="Phobius"/>
    </source>
</evidence>
<sequence length="151" mass="17012">MDARSTLGVEFCMCWTDPSVSDWIITIPVLFSSLTSIIMMLKVLYVLITKCDVPSSTNPFSKWAARFSIFLIAFYPGYYTFECFYQGFGITSAIITDSKGLVTNVTFFFANQEVITTLGNAWARWRMPPDDILMRGAITPTRPATVNETKV</sequence>
<proteinExistence type="predicted"/>
<feature type="transmembrane region" description="Helical" evidence="1">
    <location>
        <begin position="23"/>
        <end position="48"/>
    </location>
</feature>
<dbReference type="Proteomes" id="UP000837857">
    <property type="component" value="Chromosome 1"/>
</dbReference>
<organism evidence="2 3">
    <name type="scientific">Iphiclides podalirius</name>
    <name type="common">scarce swallowtail</name>
    <dbReference type="NCBI Taxonomy" id="110791"/>
    <lineage>
        <taxon>Eukaryota</taxon>
        <taxon>Metazoa</taxon>
        <taxon>Ecdysozoa</taxon>
        <taxon>Arthropoda</taxon>
        <taxon>Hexapoda</taxon>
        <taxon>Insecta</taxon>
        <taxon>Pterygota</taxon>
        <taxon>Neoptera</taxon>
        <taxon>Endopterygota</taxon>
        <taxon>Lepidoptera</taxon>
        <taxon>Glossata</taxon>
        <taxon>Ditrysia</taxon>
        <taxon>Papilionoidea</taxon>
        <taxon>Papilionidae</taxon>
        <taxon>Papilioninae</taxon>
        <taxon>Iphiclides</taxon>
    </lineage>
</organism>
<name>A0ABN8HJJ5_9NEOP</name>
<feature type="non-terminal residue" evidence="2">
    <location>
        <position position="151"/>
    </location>
</feature>
<evidence type="ECO:0000313" key="2">
    <source>
        <dbReference type="EMBL" id="CAH2034544.1"/>
    </source>
</evidence>
<dbReference type="PANTHER" id="PTHR45620">
    <property type="entry name" value="PDF RECEPTOR-LIKE PROTEIN-RELATED"/>
    <property type="match status" value="1"/>
</dbReference>
<dbReference type="PANTHER" id="PTHR45620:SF42">
    <property type="entry name" value="G-PROTEIN COUPLED RECEPTOR SEB-2"/>
    <property type="match status" value="1"/>
</dbReference>
<keyword evidence="1" id="KW-0812">Transmembrane</keyword>